<keyword evidence="4" id="KW-1185">Reference proteome</keyword>
<dbReference type="NCBIfam" id="TIGR01630">
    <property type="entry name" value="psiM2_ORF9"/>
    <property type="match status" value="1"/>
</dbReference>
<keyword evidence="1" id="KW-1188">Viral release from host cell</keyword>
<proteinExistence type="predicted"/>
<dbReference type="EMBL" id="JBHSWB010000002">
    <property type="protein sequence ID" value="MFC6663119.1"/>
    <property type="molecule type" value="Genomic_DNA"/>
</dbReference>
<dbReference type="InterPro" id="IPR035421">
    <property type="entry name" value="Terminase_6C"/>
</dbReference>
<accession>A0ABW1ZRK4</accession>
<evidence type="ECO:0000259" key="2">
    <source>
        <dbReference type="Pfam" id="PF17289"/>
    </source>
</evidence>
<gene>
    <name evidence="3" type="primary">terL</name>
    <name evidence="3" type="ORF">ACFP90_24040</name>
</gene>
<comment type="caution">
    <text evidence="3">The sequence shown here is derived from an EMBL/GenBank/DDBJ whole genome shotgun (WGS) entry which is preliminary data.</text>
</comment>
<evidence type="ECO:0000313" key="4">
    <source>
        <dbReference type="Proteomes" id="UP001596317"/>
    </source>
</evidence>
<dbReference type="Proteomes" id="UP001596317">
    <property type="component" value="Unassembled WGS sequence"/>
</dbReference>
<dbReference type="Pfam" id="PF17289">
    <property type="entry name" value="Terminase_6C"/>
    <property type="match status" value="1"/>
</dbReference>
<organism evidence="3 4">
    <name type="scientific">Deinococcus multiflagellatus</name>
    <dbReference type="NCBI Taxonomy" id="1656887"/>
    <lineage>
        <taxon>Bacteria</taxon>
        <taxon>Thermotogati</taxon>
        <taxon>Deinococcota</taxon>
        <taxon>Deinococci</taxon>
        <taxon>Deinococcales</taxon>
        <taxon>Deinococcaceae</taxon>
        <taxon>Deinococcus</taxon>
    </lineage>
</organism>
<reference evidence="4" key="1">
    <citation type="journal article" date="2019" name="Int. J. Syst. Evol. Microbiol.">
        <title>The Global Catalogue of Microorganisms (GCM) 10K type strain sequencing project: providing services to taxonomists for standard genome sequencing and annotation.</title>
        <authorList>
            <consortium name="The Broad Institute Genomics Platform"/>
            <consortium name="The Broad Institute Genome Sequencing Center for Infectious Disease"/>
            <person name="Wu L."/>
            <person name="Ma J."/>
        </authorList>
    </citation>
    <scope>NUCLEOTIDE SEQUENCE [LARGE SCALE GENOMIC DNA]</scope>
    <source>
        <strain evidence="4">CCUG 63830</strain>
    </source>
</reference>
<protein>
    <submittedName>
        <fullName evidence="3">Phage terminase large subunit</fullName>
    </submittedName>
</protein>
<name>A0ABW1ZRK4_9DEIO</name>
<sequence>MRYWDRAATEVTKDNPDPDWTVGVLMAITDDGQIYIEDVVRERGGPLKIEQTVKATAELDRQRYGMTVTIGIEQDPGAAGKSDAANYVRLLQGFTVRVYPVSTNKVTRFGPFSAQAEAHNVHVRRADWNHAYLSILEKFPSPTAHDDDVDATSGAYNALMAMPVLRPRGAAAAAGPSDADYT</sequence>
<evidence type="ECO:0000256" key="1">
    <source>
        <dbReference type="ARBA" id="ARBA00022612"/>
    </source>
</evidence>
<dbReference type="InterPro" id="IPR006517">
    <property type="entry name" value="Phage_terminase_lsu-like_C"/>
</dbReference>
<feature type="domain" description="Terminase large subunit gp17-like C-terminal" evidence="2">
    <location>
        <begin position="3"/>
        <end position="158"/>
    </location>
</feature>
<dbReference type="RefSeq" id="WP_380059092.1">
    <property type="nucleotide sequence ID" value="NZ_JBHSWB010000002.1"/>
</dbReference>
<evidence type="ECO:0000313" key="3">
    <source>
        <dbReference type="EMBL" id="MFC6663119.1"/>
    </source>
</evidence>